<dbReference type="Proteomes" id="UP000265520">
    <property type="component" value="Unassembled WGS sequence"/>
</dbReference>
<dbReference type="EMBL" id="LXQA010297496">
    <property type="protein sequence ID" value="MCI41880.1"/>
    <property type="molecule type" value="Genomic_DNA"/>
</dbReference>
<dbReference type="AlphaFoldDB" id="A0A392S1J1"/>
<keyword evidence="2" id="KW-1185">Reference proteome</keyword>
<organism evidence="1 2">
    <name type="scientific">Trifolium medium</name>
    <dbReference type="NCBI Taxonomy" id="97028"/>
    <lineage>
        <taxon>Eukaryota</taxon>
        <taxon>Viridiplantae</taxon>
        <taxon>Streptophyta</taxon>
        <taxon>Embryophyta</taxon>
        <taxon>Tracheophyta</taxon>
        <taxon>Spermatophyta</taxon>
        <taxon>Magnoliopsida</taxon>
        <taxon>eudicotyledons</taxon>
        <taxon>Gunneridae</taxon>
        <taxon>Pentapetalae</taxon>
        <taxon>rosids</taxon>
        <taxon>fabids</taxon>
        <taxon>Fabales</taxon>
        <taxon>Fabaceae</taxon>
        <taxon>Papilionoideae</taxon>
        <taxon>50 kb inversion clade</taxon>
        <taxon>NPAAA clade</taxon>
        <taxon>Hologalegina</taxon>
        <taxon>IRL clade</taxon>
        <taxon>Trifolieae</taxon>
        <taxon>Trifolium</taxon>
    </lineage>
</organism>
<name>A0A392S1J1_9FABA</name>
<evidence type="ECO:0000313" key="1">
    <source>
        <dbReference type="EMBL" id="MCI41880.1"/>
    </source>
</evidence>
<protein>
    <submittedName>
        <fullName evidence="1">Uncharacterized protein</fullName>
    </submittedName>
</protein>
<feature type="non-terminal residue" evidence="1">
    <location>
        <position position="1"/>
    </location>
</feature>
<evidence type="ECO:0000313" key="2">
    <source>
        <dbReference type="Proteomes" id="UP000265520"/>
    </source>
</evidence>
<accession>A0A392S1J1</accession>
<sequence>KLRPAQLVWRPAQVALRPAQYKEAKGSLLAVG</sequence>
<reference evidence="1 2" key="1">
    <citation type="journal article" date="2018" name="Front. Plant Sci.">
        <title>Red Clover (Trifolium pratense) and Zigzag Clover (T. medium) - A Picture of Genomic Similarities and Differences.</title>
        <authorList>
            <person name="Dluhosova J."/>
            <person name="Istvanek J."/>
            <person name="Nedelnik J."/>
            <person name="Repkova J."/>
        </authorList>
    </citation>
    <scope>NUCLEOTIDE SEQUENCE [LARGE SCALE GENOMIC DNA]</scope>
    <source>
        <strain evidence="2">cv. 10/8</strain>
        <tissue evidence="1">Leaf</tissue>
    </source>
</reference>
<proteinExistence type="predicted"/>
<comment type="caution">
    <text evidence="1">The sequence shown here is derived from an EMBL/GenBank/DDBJ whole genome shotgun (WGS) entry which is preliminary data.</text>
</comment>